<dbReference type="Proteomes" id="UP001275440">
    <property type="component" value="Unassembled WGS sequence"/>
</dbReference>
<evidence type="ECO:0000256" key="1">
    <source>
        <dbReference type="ARBA" id="ARBA00023002"/>
    </source>
</evidence>
<evidence type="ECO:0000313" key="3">
    <source>
        <dbReference type="Proteomes" id="UP001275440"/>
    </source>
</evidence>
<reference evidence="2 3" key="1">
    <citation type="submission" date="2019-10" db="EMBL/GenBank/DDBJ databases">
        <title>Draft Genome Assembly of Rhodococcus zopfii DSM44189.</title>
        <authorList>
            <person name="Sutton J.M."/>
            <person name="Akob D.M."/>
            <person name="Bushman T.J."/>
        </authorList>
    </citation>
    <scope>NUCLEOTIDE SEQUENCE [LARGE SCALE GENOMIC DNA]</scope>
    <source>
        <strain evidence="2 3">DSM 44189</strain>
    </source>
</reference>
<comment type="caution">
    <text evidence="2">The sequence shown here is derived from an EMBL/GenBank/DDBJ whole genome shotgun (WGS) entry which is preliminary data.</text>
</comment>
<keyword evidence="3" id="KW-1185">Reference proteome</keyword>
<dbReference type="SUPFAM" id="SSF51735">
    <property type="entry name" value="NAD(P)-binding Rossmann-fold domains"/>
    <property type="match status" value="1"/>
</dbReference>
<keyword evidence="1" id="KW-0560">Oxidoreductase</keyword>
<dbReference type="Gene3D" id="3.40.50.720">
    <property type="entry name" value="NAD(P)-binding Rossmann-like Domain"/>
    <property type="match status" value="1"/>
</dbReference>
<dbReference type="PANTHER" id="PTHR43157:SF31">
    <property type="entry name" value="PHOSPHATIDYLINOSITOL-GLYCAN BIOSYNTHESIS CLASS F PROTEIN"/>
    <property type="match status" value="1"/>
</dbReference>
<organism evidence="2 3">
    <name type="scientific">Rhodococcus zopfii</name>
    <dbReference type="NCBI Taxonomy" id="43772"/>
    <lineage>
        <taxon>Bacteria</taxon>
        <taxon>Bacillati</taxon>
        <taxon>Actinomycetota</taxon>
        <taxon>Actinomycetes</taxon>
        <taxon>Mycobacteriales</taxon>
        <taxon>Nocardiaceae</taxon>
        <taxon>Rhodococcus</taxon>
    </lineage>
</organism>
<dbReference type="PANTHER" id="PTHR43157">
    <property type="entry name" value="PHOSPHATIDYLINOSITOL-GLYCAN BIOSYNTHESIS CLASS F PROTEIN-RELATED"/>
    <property type="match status" value="1"/>
</dbReference>
<dbReference type="InterPro" id="IPR036291">
    <property type="entry name" value="NAD(P)-bd_dom_sf"/>
</dbReference>
<proteinExistence type="predicted"/>
<gene>
    <name evidence="2" type="ORF">F8M49_12750</name>
</gene>
<sequence>MNKTVLLTGGGRGLGRATADRLAARGHRVLLTARTRAAAEDAAAAIRRQNPGARLEPRWVDLSSLDEVRSFAAAEAARGEPIDVLFHIAGILQTSKKRRLTVDGYEETLAVNVLAPFLLTALLMPALERSASARVVTVSSRLHLPGSRGAPVDFDFADPQLEHGYHPDRAYKNSKLAVLWFTYELQRRLAGRAITANAVCPGFVPSTAAASTRGLERLFMAYVLPHMSFATSVDAATDSLVFMAVDPALDGVGGKFFGECHEIESSPQSHDAAQARRFWSMAERLTGLA</sequence>
<accession>A0ABU3WRI5</accession>
<dbReference type="Pfam" id="PF00106">
    <property type="entry name" value="adh_short"/>
    <property type="match status" value="1"/>
</dbReference>
<evidence type="ECO:0000313" key="2">
    <source>
        <dbReference type="EMBL" id="MDV2476003.1"/>
    </source>
</evidence>
<name>A0ABU3WRI5_9NOCA</name>
<dbReference type="PRINTS" id="PR00081">
    <property type="entry name" value="GDHRDH"/>
</dbReference>
<dbReference type="EMBL" id="WBMO01000001">
    <property type="protein sequence ID" value="MDV2476003.1"/>
    <property type="molecule type" value="Genomic_DNA"/>
</dbReference>
<dbReference type="InterPro" id="IPR002347">
    <property type="entry name" value="SDR_fam"/>
</dbReference>
<protein>
    <submittedName>
        <fullName evidence="2">SDR family NAD(P)-dependent oxidoreductase</fullName>
    </submittedName>
</protein>